<organism evidence="2 3">
    <name type="scientific">Liparis tanakae</name>
    <name type="common">Tanaka's snailfish</name>
    <dbReference type="NCBI Taxonomy" id="230148"/>
    <lineage>
        <taxon>Eukaryota</taxon>
        <taxon>Metazoa</taxon>
        <taxon>Chordata</taxon>
        <taxon>Craniata</taxon>
        <taxon>Vertebrata</taxon>
        <taxon>Euteleostomi</taxon>
        <taxon>Actinopterygii</taxon>
        <taxon>Neopterygii</taxon>
        <taxon>Teleostei</taxon>
        <taxon>Neoteleostei</taxon>
        <taxon>Acanthomorphata</taxon>
        <taxon>Eupercaria</taxon>
        <taxon>Perciformes</taxon>
        <taxon>Cottioidei</taxon>
        <taxon>Cottales</taxon>
        <taxon>Liparidae</taxon>
        <taxon>Liparis</taxon>
    </lineage>
</organism>
<evidence type="ECO:0000256" key="1">
    <source>
        <dbReference type="SAM" id="MobiDB-lite"/>
    </source>
</evidence>
<dbReference type="EMBL" id="SRLO01000085">
    <property type="protein sequence ID" value="TNN77210.1"/>
    <property type="molecule type" value="Genomic_DNA"/>
</dbReference>
<evidence type="ECO:0000313" key="3">
    <source>
        <dbReference type="Proteomes" id="UP000314294"/>
    </source>
</evidence>
<reference evidence="2 3" key="1">
    <citation type="submission" date="2019-03" db="EMBL/GenBank/DDBJ databases">
        <title>First draft genome of Liparis tanakae, snailfish: a comprehensive survey of snailfish specific genes.</title>
        <authorList>
            <person name="Kim W."/>
            <person name="Song I."/>
            <person name="Jeong J.-H."/>
            <person name="Kim D."/>
            <person name="Kim S."/>
            <person name="Ryu S."/>
            <person name="Song J.Y."/>
            <person name="Lee S.K."/>
        </authorList>
    </citation>
    <scope>NUCLEOTIDE SEQUENCE [LARGE SCALE GENOMIC DNA]</scope>
    <source>
        <tissue evidence="2">Muscle</tissue>
    </source>
</reference>
<keyword evidence="3" id="KW-1185">Reference proteome</keyword>
<accession>A0A4Z2IGY0</accession>
<sequence length="123" mass="13112">MNTNRSTAEEEAASRSGVVGRVGAPPTELTCASVSCRYLKVTLSPSSTVMLSGRCANSPPCTLETAEGKNKTEKRTAPFGTSAFSNPASPRLHIQTPRGTTTGPTRRVRVLLFSPTQDDSRTR</sequence>
<feature type="region of interest" description="Disordered" evidence="1">
    <location>
        <begin position="1"/>
        <end position="24"/>
    </location>
</feature>
<proteinExistence type="predicted"/>
<dbReference type="AlphaFoldDB" id="A0A4Z2IGY0"/>
<feature type="compositionally biased region" description="Low complexity" evidence="1">
    <location>
        <begin position="96"/>
        <end position="105"/>
    </location>
</feature>
<comment type="caution">
    <text evidence="2">The sequence shown here is derived from an EMBL/GenBank/DDBJ whole genome shotgun (WGS) entry which is preliminary data.</text>
</comment>
<protein>
    <submittedName>
        <fullName evidence="2">Uncharacterized protein</fullName>
    </submittedName>
</protein>
<evidence type="ECO:0000313" key="2">
    <source>
        <dbReference type="EMBL" id="TNN77210.1"/>
    </source>
</evidence>
<feature type="region of interest" description="Disordered" evidence="1">
    <location>
        <begin position="53"/>
        <end position="123"/>
    </location>
</feature>
<gene>
    <name evidence="2" type="ORF">EYF80_012517</name>
</gene>
<name>A0A4Z2IGY0_9TELE</name>
<feature type="compositionally biased region" description="Basic and acidic residues" evidence="1">
    <location>
        <begin position="66"/>
        <end position="76"/>
    </location>
</feature>
<dbReference type="Proteomes" id="UP000314294">
    <property type="component" value="Unassembled WGS sequence"/>
</dbReference>